<dbReference type="AlphaFoldDB" id="A0ABC8U550"/>
<accession>A0ABC8U550</accession>
<dbReference type="InterPro" id="IPR050942">
    <property type="entry name" value="F-box_BR-signaling"/>
</dbReference>
<feature type="compositionally biased region" description="Acidic residues" evidence="1">
    <location>
        <begin position="201"/>
        <end position="250"/>
    </location>
</feature>
<comment type="caution">
    <text evidence="3">The sequence shown here is derived from an EMBL/GenBank/DDBJ whole genome shotgun (WGS) entry which is preliminary data.</text>
</comment>
<dbReference type="Pfam" id="PF03478">
    <property type="entry name" value="Beta-prop_KIB1-4"/>
    <property type="match status" value="1"/>
</dbReference>
<evidence type="ECO:0000313" key="3">
    <source>
        <dbReference type="EMBL" id="CAK9176884.1"/>
    </source>
</evidence>
<proteinExistence type="predicted"/>
<feature type="domain" description="KIB1-4 beta-propeller" evidence="2">
    <location>
        <begin position="17"/>
        <end position="173"/>
    </location>
</feature>
<feature type="compositionally biased region" description="Basic and acidic residues" evidence="1">
    <location>
        <begin position="251"/>
        <end position="261"/>
    </location>
</feature>
<evidence type="ECO:0000259" key="2">
    <source>
        <dbReference type="Pfam" id="PF03478"/>
    </source>
</evidence>
<feature type="compositionally biased region" description="Basic and acidic residues" evidence="1">
    <location>
        <begin position="181"/>
        <end position="200"/>
    </location>
</feature>
<sequence>MLMISPTDDNGKEKQRFYSVTDGVIHDLQLPMPYNRRCFGSSHGWLFSIEKSMIVTLLNPFNGRSIHLPEFKDPLNDYQDWVKAGNHEYFLHKGILTSDPSQDANNYEVVVIYGGMRRLASFKSSDEAWTFVELKKDYVFSDLIYYTGQRYAVNNRDGLIHVDVTKARMENSNEIENMENEMEKQRENETETESENKKEDEEGGQNEEEDEERGQNEEEEEIENEEQEEEESKSEEGEEEEEVEVEEEENEHGHPLDFNRH</sequence>
<reference evidence="3 4" key="1">
    <citation type="submission" date="2024-02" db="EMBL/GenBank/DDBJ databases">
        <authorList>
            <person name="Vignale AGUSTIN F."/>
            <person name="Sosa J E."/>
            <person name="Modenutti C."/>
        </authorList>
    </citation>
    <scope>NUCLEOTIDE SEQUENCE [LARGE SCALE GENOMIC DNA]</scope>
</reference>
<dbReference type="InterPro" id="IPR005174">
    <property type="entry name" value="KIB1-4_b-propeller"/>
</dbReference>
<evidence type="ECO:0000313" key="4">
    <source>
        <dbReference type="Proteomes" id="UP001642360"/>
    </source>
</evidence>
<gene>
    <name evidence="3" type="ORF">ILEXP_LOCUS46754</name>
</gene>
<dbReference type="PANTHER" id="PTHR44259">
    <property type="entry name" value="OS07G0183000 PROTEIN-RELATED"/>
    <property type="match status" value="1"/>
</dbReference>
<name>A0ABC8U550_9AQUA</name>
<keyword evidence="4" id="KW-1185">Reference proteome</keyword>
<dbReference type="EMBL" id="CAUOFW020006946">
    <property type="protein sequence ID" value="CAK9176884.1"/>
    <property type="molecule type" value="Genomic_DNA"/>
</dbReference>
<organism evidence="3 4">
    <name type="scientific">Ilex paraguariensis</name>
    <name type="common">yerba mate</name>
    <dbReference type="NCBI Taxonomy" id="185542"/>
    <lineage>
        <taxon>Eukaryota</taxon>
        <taxon>Viridiplantae</taxon>
        <taxon>Streptophyta</taxon>
        <taxon>Embryophyta</taxon>
        <taxon>Tracheophyta</taxon>
        <taxon>Spermatophyta</taxon>
        <taxon>Magnoliopsida</taxon>
        <taxon>eudicotyledons</taxon>
        <taxon>Gunneridae</taxon>
        <taxon>Pentapetalae</taxon>
        <taxon>asterids</taxon>
        <taxon>campanulids</taxon>
        <taxon>Aquifoliales</taxon>
        <taxon>Aquifoliaceae</taxon>
        <taxon>Ilex</taxon>
    </lineage>
</organism>
<dbReference type="PANTHER" id="PTHR44259:SF93">
    <property type="entry name" value="PROTEIN, PUTATIVE (DUF295)-RELATED"/>
    <property type="match status" value="1"/>
</dbReference>
<evidence type="ECO:0000256" key="1">
    <source>
        <dbReference type="SAM" id="MobiDB-lite"/>
    </source>
</evidence>
<protein>
    <recommendedName>
        <fullName evidence="2">KIB1-4 beta-propeller domain-containing protein</fullName>
    </recommendedName>
</protein>
<dbReference type="Proteomes" id="UP001642360">
    <property type="component" value="Unassembled WGS sequence"/>
</dbReference>
<feature type="region of interest" description="Disordered" evidence="1">
    <location>
        <begin position="171"/>
        <end position="261"/>
    </location>
</feature>